<evidence type="ECO:0000256" key="1">
    <source>
        <dbReference type="ARBA" id="ARBA00012104"/>
    </source>
</evidence>
<evidence type="ECO:0000313" key="8">
    <source>
        <dbReference type="Proteomes" id="UP000824091"/>
    </source>
</evidence>
<keyword evidence="4 7" id="KW-0418">Kinase</keyword>
<dbReference type="InterPro" id="IPR004625">
    <property type="entry name" value="PyrdxlKinase"/>
</dbReference>
<protein>
    <recommendedName>
        <fullName evidence="1">pyridoxal kinase</fullName>
        <ecNumber evidence="1">2.7.1.35</ecNumber>
    </recommendedName>
</protein>
<evidence type="ECO:0000259" key="6">
    <source>
        <dbReference type="Pfam" id="PF08543"/>
    </source>
</evidence>
<proteinExistence type="predicted"/>
<dbReference type="GO" id="GO:0005524">
    <property type="term" value="F:ATP binding"/>
    <property type="evidence" value="ECO:0007669"/>
    <property type="project" value="UniProtKB-KW"/>
</dbReference>
<dbReference type="Proteomes" id="UP000824091">
    <property type="component" value="Unassembled WGS sequence"/>
</dbReference>
<evidence type="ECO:0000256" key="3">
    <source>
        <dbReference type="ARBA" id="ARBA00022741"/>
    </source>
</evidence>
<comment type="caution">
    <text evidence="7">The sequence shown here is derived from an EMBL/GenBank/DDBJ whole genome shotgun (WGS) entry which is preliminary data.</text>
</comment>
<feature type="domain" description="Pyridoxamine kinase/Phosphomethylpyrimidine kinase" evidence="6">
    <location>
        <begin position="73"/>
        <end position="257"/>
    </location>
</feature>
<dbReference type="PANTHER" id="PTHR10534">
    <property type="entry name" value="PYRIDOXAL KINASE"/>
    <property type="match status" value="1"/>
</dbReference>
<reference evidence="7" key="2">
    <citation type="journal article" date="2021" name="PeerJ">
        <title>Extensive microbial diversity within the chicken gut microbiome revealed by metagenomics and culture.</title>
        <authorList>
            <person name="Gilroy R."/>
            <person name="Ravi A."/>
            <person name="Getino M."/>
            <person name="Pursley I."/>
            <person name="Horton D.L."/>
            <person name="Alikhan N.F."/>
            <person name="Baker D."/>
            <person name="Gharbi K."/>
            <person name="Hall N."/>
            <person name="Watson M."/>
            <person name="Adriaenssens E.M."/>
            <person name="Foster-Nyarko E."/>
            <person name="Jarju S."/>
            <person name="Secka A."/>
            <person name="Antonio M."/>
            <person name="Oren A."/>
            <person name="Chaudhuri R.R."/>
            <person name="La Ragione R."/>
            <person name="Hildebrand F."/>
            <person name="Pallen M.J."/>
        </authorList>
    </citation>
    <scope>NUCLEOTIDE SEQUENCE</scope>
    <source>
        <strain evidence="7">11300</strain>
    </source>
</reference>
<dbReference type="AlphaFoldDB" id="A0A9D1I4V8"/>
<gene>
    <name evidence="7" type="ORF">IAD16_07455</name>
</gene>
<organism evidence="7 8">
    <name type="scientific">Candidatus Fimisoma avicola</name>
    <dbReference type="NCBI Taxonomy" id="2840826"/>
    <lineage>
        <taxon>Bacteria</taxon>
        <taxon>Bacillati</taxon>
        <taxon>Bacillota</taxon>
        <taxon>Clostridia</taxon>
        <taxon>Eubacteriales</taxon>
        <taxon>Candidatus Fimisoma</taxon>
    </lineage>
</organism>
<dbReference type="PANTHER" id="PTHR10534:SF2">
    <property type="entry name" value="PYRIDOXAL KINASE"/>
    <property type="match status" value="1"/>
</dbReference>
<dbReference type="EC" id="2.7.1.35" evidence="1"/>
<dbReference type="Pfam" id="PF08543">
    <property type="entry name" value="Phos_pyr_kin"/>
    <property type="match status" value="1"/>
</dbReference>
<dbReference type="NCBIfam" id="NF005491">
    <property type="entry name" value="PRK07105.1"/>
    <property type="match status" value="1"/>
</dbReference>
<evidence type="ECO:0000313" key="7">
    <source>
        <dbReference type="EMBL" id="HIU28196.1"/>
    </source>
</evidence>
<dbReference type="GO" id="GO:0005829">
    <property type="term" value="C:cytosol"/>
    <property type="evidence" value="ECO:0007669"/>
    <property type="project" value="TreeGrafter"/>
</dbReference>
<dbReference type="GO" id="GO:0009443">
    <property type="term" value="P:pyridoxal 5'-phosphate salvage"/>
    <property type="evidence" value="ECO:0007669"/>
    <property type="project" value="InterPro"/>
</dbReference>
<dbReference type="InterPro" id="IPR029056">
    <property type="entry name" value="Ribokinase-like"/>
</dbReference>
<sequence length="278" mass="31140">MKEDSPKILLIEDLAGYGKISLSAMIPIMSHMGYNLYNLPTALVSNTLDYGLFHMLETTGYMRETLKVWKELGFSFDAICTGMIVSEEQVRLVAEYCQEQRKNGVSIYVDPVMGDDGTLYNGISENTIKYMRNICSVADVIMPNYTEAAFLADKYIDKDDVTRAQAEELVDSLRKMGSKSIVITSISVEGQTCVYGYDDGEGTYFSIPFDYVPVHFPGTGDIFSALLVGSLLKGNSLQRATRYAMDTVRELILQNTENADKYKGIPIEKYLNEITKNM</sequence>
<name>A0A9D1I4V8_9FIRM</name>
<dbReference type="CDD" id="cd01173">
    <property type="entry name" value="pyridoxal_pyridoxamine_kinase"/>
    <property type="match status" value="1"/>
</dbReference>
<dbReference type="GO" id="GO:0008478">
    <property type="term" value="F:pyridoxal kinase activity"/>
    <property type="evidence" value="ECO:0007669"/>
    <property type="project" value="UniProtKB-EC"/>
</dbReference>
<dbReference type="Gene3D" id="3.40.1190.20">
    <property type="match status" value="1"/>
</dbReference>
<reference evidence="7" key="1">
    <citation type="submission" date="2020-10" db="EMBL/GenBank/DDBJ databases">
        <authorList>
            <person name="Gilroy R."/>
        </authorList>
    </citation>
    <scope>NUCLEOTIDE SEQUENCE</scope>
    <source>
        <strain evidence="7">11300</strain>
    </source>
</reference>
<accession>A0A9D1I4V8</accession>
<evidence type="ECO:0000256" key="2">
    <source>
        <dbReference type="ARBA" id="ARBA00022679"/>
    </source>
</evidence>
<keyword evidence="5" id="KW-0067">ATP-binding</keyword>
<dbReference type="EMBL" id="DVMO01000108">
    <property type="protein sequence ID" value="HIU28196.1"/>
    <property type="molecule type" value="Genomic_DNA"/>
</dbReference>
<keyword evidence="3" id="KW-0547">Nucleotide-binding</keyword>
<dbReference type="SUPFAM" id="SSF53613">
    <property type="entry name" value="Ribokinase-like"/>
    <property type="match status" value="1"/>
</dbReference>
<keyword evidence="2 7" id="KW-0808">Transferase</keyword>
<evidence type="ECO:0000256" key="5">
    <source>
        <dbReference type="ARBA" id="ARBA00022840"/>
    </source>
</evidence>
<dbReference type="InterPro" id="IPR013749">
    <property type="entry name" value="PM/HMP-P_kinase-1"/>
</dbReference>
<evidence type="ECO:0000256" key="4">
    <source>
        <dbReference type="ARBA" id="ARBA00022777"/>
    </source>
</evidence>